<dbReference type="EMBL" id="JFAX01000017">
    <property type="protein sequence ID" value="EXI66041.1"/>
    <property type="molecule type" value="Genomic_DNA"/>
</dbReference>
<proteinExistence type="predicted"/>
<evidence type="ECO:0000313" key="2">
    <source>
        <dbReference type="Proteomes" id="UP000020218"/>
    </source>
</evidence>
<evidence type="ECO:0000313" key="1">
    <source>
        <dbReference type="EMBL" id="EXI66041.1"/>
    </source>
</evidence>
<organism evidence="1 2">
    <name type="scientific">Candidatus Accumulibacter adjunctus</name>
    <dbReference type="NCBI Taxonomy" id="1454001"/>
    <lineage>
        <taxon>Bacteria</taxon>
        <taxon>Pseudomonadati</taxon>
        <taxon>Pseudomonadota</taxon>
        <taxon>Betaproteobacteria</taxon>
        <taxon>Candidatus Accumulibacter</taxon>
    </lineage>
</organism>
<keyword evidence="2" id="KW-1185">Reference proteome</keyword>
<dbReference type="Proteomes" id="UP000020218">
    <property type="component" value="Unassembled WGS sequence"/>
</dbReference>
<protein>
    <submittedName>
        <fullName evidence="1">Uncharacterized protein</fullName>
    </submittedName>
</protein>
<name>A0A011MU21_9PROT</name>
<sequence length="77" mass="8626">MKNTQVYFPVSKNLALVGEFDGHAGLIDATRELVAMLNSKLLMFAYKQIYTPKIGFFFIGKSGEIHEGKQFLRDIGA</sequence>
<accession>A0A011MU21</accession>
<comment type="caution">
    <text evidence="1">The sequence shown here is derived from an EMBL/GenBank/DDBJ whole genome shotgun (WGS) entry which is preliminary data.</text>
</comment>
<gene>
    <name evidence="1" type="ORF">AW08_02780</name>
</gene>
<dbReference type="AlphaFoldDB" id="A0A011MU21"/>
<reference evidence="1" key="1">
    <citation type="submission" date="2014-02" db="EMBL/GenBank/DDBJ databases">
        <title>Expanding our view of genomic diversity in Candidatus Accumulibacter clades.</title>
        <authorList>
            <person name="Skennerton C.T."/>
            <person name="Barr J.J."/>
            <person name="Slater F.R."/>
            <person name="Bond P.L."/>
            <person name="Tyson G.W."/>
        </authorList>
    </citation>
    <scope>NUCLEOTIDE SEQUENCE [LARGE SCALE GENOMIC DNA]</scope>
</reference>